<dbReference type="Gene3D" id="1.20.1070.10">
    <property type="entry name" value="Rhodopsin 7-helix transmembrane proteins"/>
    <property type="match status" value="1"/>
</dbReference>
<evidence type="ECO:0000256" key="3">
    <source>
        <dbReference type="ARBA" id="ARBA00022989"/>
    </source>
</evidence>
<proteinExistence type="predicted"/>
<dbReference type="GO" id="GO:0035025">
    <property type="term" value="P:positive regulation of Rho protein signal transduction"/>
    <property type="evidence" value="ECO:0007669"/>
    <property type="project" value="TreeGrafter"/>
</dbReference>
<evidence type="ECO:0000256" key="5">
    <source>
        <dbReference type="ARBA" id="ARBA00023136"/>
    </source>
</evidence>
<dbReference type="GO" id="GO:0007200">
    <property type="term" value="P:phospholipase C-activating G protein-coupled receptor signaling pathway"/>
    <property type="evidence" value="ECO:0007669"/>
    <property type="project" value="TreeGrafter"/>
</dbReference>
<dbReference type="GO" id="GO:0005886">
    <property type="term" value="C:plasma membrane"/>
    <property type="evidence" value="ECO:0007669"/>
    <property type="project" value="TreeGrafter"/>
</dbReference>
<dbReference type="AlphaFoldDB" id="A0A6P8EW93"/>
<evidence type="ECO:0000313" key="11">
    <source>
        <dbReference type="Proteomes" id="UP000515152"/>
    </source>
</evidence>
<dbReference type="RefSeq" id="XP_031416544.1">
    <property type="nucleotide sequence ID" value="XM_031560684.1"/>
</dbReference>
<dbReference type="KEGG" id="char:105904726"/>
<feature type="transmembrane region" description="Helical" evidence="9">
    <location>
        <begin position="141"/>
        <end position="160"/>
    </location>
</feature>
<dbReference type="Proteomes" id="UP000515152">
    <property type="component" value="Chromosome 23"/>
</dbReference>
<feature type="transmembrane region" description="Helical" evidence="9">
    <location>
        <begin position="67"/>
        <end position="92"/>
    </location>
</feature>
<keyword evidence="4" id="KW-0297">G-protein coupled receptor</keyword>
<organism evidence="11 12">
    <name type="scientific">Clupea harengus</name>
    <name type="common">Atlantic herring</name>
    <dbReference type="NCBI Taxonomy" id="7950"/>
    <lineage>
        <taxon>Eukaryota</taxon>
        <taxon>Metazoa</taxon>
        <taxon>Chordata</taxon>
        <taxon>Craniata</taxon>
        <taxon>Vertebrata</taxon>
        <taxon>Euteleostomi</taxon>
        <taxon>Actinopterygii</taxon>
        <taxon>Neopterygii</taxon>
        <taxon>Teleostei</taxon>
        <taxon>Clupei</taxon>
        <taxon>Clupeiformes</taxon>
        <taxon>Clupeoidei</taxon>
        <taxon>Clupeidae</taxon>
        <taxon>Clupea</taxon>
    </lineage>
</organism>
<evidence type="ECO:0000256" key="1">
    <source>
        <dbReference type="ARBA" id="ARBA00004141"/>
    </source>
</evidence>
<dbReference type="PROSITE" id="PS50262">
    <property type="entry name" value="G_PROTEIN_RECEP_F1_2"/>
    <property type="match status" value="1"/>
</dbReference>
<protein>
    <submittedName>
        <fullName evidence="12">Lysophosphatidic acid receptor 6-like</fullName>
    </submittedName>
</protein>
<keyword evidence="8" id="KW-0807">Transducer</keyword>
<dbReference type="SUPFAM" id="SSF81321">
    <property type="entry name" value="Family A G protein-coupled receptor-like"/>
    <property type="match status" value="1"/>
</dbReference>
<evidence type="ECO:0000256" key="4">
    <source>
        <dbReference type="ARBA" id="ARBA00023040"/>
    </source>
</evidence>
<evidence type="ECO:0000259" key="10">
    <source>
        <dbReference type="PROSITE" id="PS50262"/>
    </source>
</evidence>
<feature type="transmembrane region" description="Helical" evidence="9">
    <location>
        <begin position="172"/>
        <end position="195"/>
    </location>
</feature>
<dbReference type="PANTHER" id="PTHR24232">
    <property type="entry name" value="G-PROTEIN COUPLED RECEPTOR"/>
    <property type="match status" value="1"/>
</dbReference>
<feature type="transmembrane region" description="Helical" evidence="9">
    <location>
        <begin position="114"/>
        <end position="134"/>
    </location>
</feature>
<keyword evidence="11" id="KW-1185">Reference proteome</keyword>
<evidence type="ECO:0000256" key="6">
    <source>
        <dbReference type="ARBA" id="ARBA00023170"/>
    </source>
</evidence>
<dbReference type="OrthoDB" id="8747610at2759"/>
<evidence type="ECO:0000313" key="12">
    <source>
        <dbReference type="RefSeq" id="XP_031416544.1"/>
    </source>
</evidence>
<keyword evidence="7" id="KW-0325">Glycoprotein</keyword>
<keyword evidence="5 9" id="KW-0472">Membrane</keyword>
<accession>A0A6P8EW93</accession>
<keyword evidence="3 9" id="KW-1133">Transmembrane helix</keyword>
<keyword evidence="2 9" id="KW-0812">Transmembrane</keyword>
<reference evidence="12" key="1">
    <citation type="submission" date="2025-08" db="UniProtKB">
        <authorList>
            <consortium name="RefSeq"/>
        </authorList>
    </citation>
    <scope>IDENTIFICATION</scope>
</reference>
<evidence type="ECO:0000256" key="9">
    <source>
        <dbReference type="SAM" id="Phobius"/>
    </source>
</evidence>
<dbReference type="PANTHER" id="PTHR24232:SF107">
    <property type="entry name" value="HYDROXYCARBOXYLIC ACID RECEPTOR 2-LIKE"/>
    <property type="match status" value="1"/>
</dbReference>
<evidence type="ECO:0000256" key="7">
    <source>
        <dbReference type="ARBA" id="ARBA00023180"/>
    </source>
</evidence>
<feature type="transmembrane region" description="Helical" evidence="9">
    <location>
        <begin position="253"/>
        <end position="273"/>
    </location>
</feature>
<dbReference type="InterPro" id="IPR000276">
    <property type="entry name" value="GPCR_Rhodpsn"/>
</dbReference>
<gene>
    <name evidence="12" type="primary">LOC105904726</name>
</gene>
<feature type="transmembrane region" description="Helical" evidence="9">
    <location>
        <begin position="35"/>
        <end position="55"/>
    </location>
</feature>
<feature type="transmembrane region" description="Helical" evidence="9">
    <location>
        <begin position="216"/>
        <end position="241"/>
    </location>
</feature>
<evidence type="ECO:0000256" key="2">
    <source>
        <dbReference type="ARBA" id="ARBA00022692"/>
    </source>
</evidence>
<dbReference type="InterPro" id="IPR017452">
    <property type="entry name" value="GPCR_Rhodpsn_7TM"/>
</dbReference>
<keyword evidence="6" id="KW-0675">Receptor</keyword>
<feature type="domain" description="G-protein coupled receptors family 1 profile" evidence="10">
    <location>
        <begin position="46"/>
        <end position="271"/>
    </location>
</feature>
<dbReference type="GeneID" id="105904726"/>
<dbReference type="Pfam" id="PF00001">
    <property type="entry name" value="7tm_1"/>
    <property type="match status" value="1"/>
</dbReference>
<name>A0A6P8EW93_CLUHA</name>
<comment type="subcellular location">
    <subcellularLocation>
        <location evidence="1">Membrane</location>
        <topology evidence="1">Multi-pass membrane protein</topology>
    </subcellularLocation>
</comment>
<dbReference type="GO" id="GO:0004930">
    <property type="term" value="F:G protein-coupled receptor activity"/>
    <property type="evidence" value="ECO:0007669"/>
    <property type="project" value="UniProtKB-KW"/>
</dbReference>
<evidence type="ECO:0000256" key="8">
    <source>
        <dbReference type="ARBA" id="ARBA00023224"/>
    </source>
</evidence>
<sequence length="290" mass="32985">MDTDSFSNSTSIVNDTDVFDRYCKQFVSSLVVGTLIAPCACVGIPASVWLLWVLIQRQRSGLSNDLYMLNLTIIDLIYNMFKCPSLMNFFFWRDNLLWEILLCLDGLSLNGRPLFMACMCADCYMAVVYPIVYMKLKRSRYRTVVCASVWILTVAFSLLFQESGLQVHQFTVWGILRLLAISIIAFCNLAILRALRKPDPSGRNDVHPQKQRAQQIIINSFLMTLVSYLPPLVVYFLSTIIPLDRQEKWCNVILPSLVPTMLGSTTMPLLYLANLGKLKYLSECGCNRSV</sequence>